<feature type="transmembrane region" description="Helical" evidence="5">
    <location>
        <begin position="517"/>
        <end position="537"/>
    </location>
</feature>
<evidence type="ECO:0000256" key="2">
    <source>
        <dbReference type="ARBA" id="ARBA00022801"/>
    </source>
</evidence>
<dbReference type="GO" id="GO:0016491">
    <property type="term" value="F:oxidoreductase activity"/>
    <property type="evidence" value="ECO:0007669"/>
    <property type="project" value="UniProtKB-KW"/>
</dbReference>
<feature type="transmembrane region" description="Helical" evidence="5">
    <location>
        <begin position="483"/>
        <end position="505"/>
    </location>
</feature>
<dbReference type="InterPro" id="IPR036452">
    <property type="entry name" value="Ribo_hydro-like"/>
</dbReference>
<feature type="domain" description="TauD/TfdA-like" evidence="7">
    <location>
        <begin position="899"/>
        <end position="1164"/>
    </location>
</feature>
<feature type="transmembrane region" description="Helical" evidence="5">
    <location>
        <begin position="549"/>
        <end position="574"/>
    </location>
</feature>
<evidence type="ECO:0000256" key="3">
    <source>
        <dbReference type="ARBA" id="ARBA00023002"/>
    </source>
</evidence>
<evidence type="ECO:0000313" key="8">
    <source>
        <dbReference type="EMBL" id="KAG5661374.1"/>
    </source>
</evidence>
<dbReference type="InterPro" id="IPR042098">
    <property type="entry name" value="TauD-like_sf"/>
</dbReference>
<sequence>MTSNITQAVTKVIIDTDVGGDDMVGLLMAMAAAPAVMQVVAITTVFGNVNVEKSLRNVIAMFYILWQEMGWRKSKGKDFGYGVFESSRPMVTLGSGHALGEPVVLVTDGRPYGQDGVWNFHAKYPEFTPDNSWKSLFDNSVPPPKTRPEYYQYFNTSKTPSHLDILRILREEPTDTITLIALGPLTNMALAAAEDPETFLRAKELLIMGGAVAVPGNISPVSEANSYNDAAAAARTYALTSADLASTFPTTDFAKVPVPAYPERLSKQLNVTIFPMDLTNQHCITYESFIDTVKPLADSGSPLSTLAYNFMQGIHNDCGSDCITLKDTGEECIRLHDPVPIWYALDRKSWNISSPKDLRVESVGQWTKGMHVEYKINTTEAANDPLEPGTRQGNRVRQAMESPGRSLLFNLASFILPALYGTLSKLWVANIDSSMVVLTDAYTYMNTASEAVNEGLPRAAWVIIGDKASRSLAKRLQLTHTLIAFQSVIGLILSIVFLAAASAFARSFVPSEVRGVSLTYVRIASFTVFSGALETAVATATRALDKPDIPLAISSVKFAVNIILDFLLISRFHVGSFTPTVNMQGMIQLVCNLVAAFAGLAYFLWSNTWSFMRHAPHASQESLRPSFSAFKVLLRPGIIFFIESAVRNALYLWLVSTIVALGAVYATAWGVFNTIRWGLIMVPVQALEATASQFIGHNWGDWRRRLDVSTRKPTASWNDLHEIVRPALRSLALAIIFEVPIAIFLTLFGAKPFALYISGSGEVAEVTAYMWESLDWCYVFYAMSTQLATILLATRPRCIATTMSFTTTVTAAPPPGQPDIVYAPNYEKYQERTAKRLKDGNLPTSVPDGFPAQLTGDLVWEGDSVGKTYDWTYKLSPEQLDEIDQALQHFKGLGLSLGHISAETFPLPNLHPELRKLSDELHKGHGFFVIRGVDVDRYTREENIIIYVGVSAHIAGKRGRQDSKFNGNPADVVLSHVKDLSSGQQNGVIGSPAYTTDRQVFHTDTGDIVSLFCLQTASEGGASRIASTWRVYNELAKNRPDLIHTLSQNWDVENFANSSSKRYTTRPLLYHQKATDSQPERVALQYARRYFVGFGALPRSHDIPPISEAQAEALDALHFLGDKLSVSTNFAKGDMQYINNLAVFHARDGFTDSPTQKRHLVRLWLRDPENAWETPSHLSDRWAELFEGVKPENQILPLEPYIRSASNKSR</sequence>
<dbReference type="FunFam" id="3.60.130.10:FF:000011">
    <property type="entry name" value="Taurine catabolism dioxygenase TauD"/>
    <property type="match status" value="1"/>
</dbReference>
<keyword evidence="5" id="KW-0812">Transmembrane</keyword>
<feature type="transmembrane region" description="Helical" evidence="5">
    <location>
        <begin position="407"/>
        <end position="428"/>
    </location>
</feature>
<dbReference type="GO" id="GO:0006152">
    <property type="term" value="P:purine nucleoside catabolic process"/>
    <property type="evidence" value="ECO:0007669"/>
    <property type="project" value="TreeGrafter"/>
</dbReference>
<dbReference type="Proteomes" id="UP000782241">
    <property type="component" value="Unassembled WGS sequence"/>
</dbReference>
<dbReference type="Pfam" id="PF02668">
    <property type="entry name" value="TauD"/>
    <property type="match status" value="1"/>
</dbReference>
<organism evidence="8 9">
    <name type="scientific">Fusarium avenaceum</name>
    <dbReference type="NCBI Taxonomy" id="40199"/>
    <lineage>
        <taxon>Eukaryota</taxon>
        <taxon>Fungi</taxon>
        <taxon>Dikarya</taxon>
        <taxon>Ascomycota</taxon>
        <taxon>Pezizomycotina</taxon>
        <taxon>Sordariomycetes</taxon>
        <taxon>Hypocreomycetidae</taxon>
        <taxon>Hypocreales</taxon>
        <taxon>Nectriaceae</taxon>
        <taxon>Fusarium</taxon>
        <taxon>Fusarium tricinctum species complex</taxon>
    </lineage>
</organism>
<evidence type="ECO:0000259" key="6">
    <source>
        <dbReference type="Pfam" id="PF01156"/>
    </source>
</evidence>
<keyword evidence="4" id="KW-0326">Glycosidase</keyword>
<dbReference type="Gene3D" id="3.90.245.10">
    <property type="entry name" value="Ribonucleoside hydrolase-like"/>
    <property type="match status" value="1"/>
</dbReference>
<feature type="domain" description="Inosine/uridine-preferring nucleoside hydrolase" evidence="6">
    <location>
        <begin position="12"/>
        <end position="373"/>
    </location>
</feature>
<dbReference type="InterPro" id="IPR003819">
    <property type="entry name" value="TauD/TfdA-like"/>
</dbReference>
<dbReference type="InterPro" id="IPR001910">
    <property type="entry name" value="Inosine/uridine_hydrolase_dom"/>
</dbReference>
<proteinExistence type="inferred from homology"/>
<protein>
    <recommendedName>
        <fullName evidence="10">TauD/TfdA-like domain-containing protein</fullName>
    </recommendedName>
</protein>
<keyword evidence="5" id="KW-1133">Transmembrane helix</keyword>
<dbReference type="SUPFAM" id="SSF53590">
    <property type="entry name" value="Nucleoside hydrolase"/>
    <property type="match status" value="1"/>
</dbReference>
<keyword evidence="3" id="KW-0560">Oxidoreductase</keyword>
<dbReference type="GO" id="GO:0008477">
    <property type="term" value="F:purine nucleosidase activity"/>
    <property type="evidence" value="ECO:0007669"/>
    <property type="project" value="TreeGrafter"/>
</dbReference>
<feature type="transmembrane region" description="Helical" evidence="5">
    <location>
        <begin position="731"/>
        <end position="758"/>
    </location>
</feature>
<evidence type="ECO:0000256" key="1">
    <source>
        <dbReference type="ARBA" id="ARBA00009176"/>
    </source>
</evidence>
<feature type="transmembrane region" description="Helical" evidence="5">
    <location>
        <begin position="650"/>
        <end position="672"/>
    </location>
</feature>
<evidence type="ECO:0008006" key="10">
    <source>
        <dbReference type="Google" id="ProtNLM"/>
    </source>
</evidence>
<evidence type="ECO:0000259" key="7">
    <source>
        <dbReference type="Pfam" id="PF02668"/>
    </source>
</evidence>
<keyword evidence="5" id="KW-0472">Membrane</keyword>
<comment type="similarity">
    <text evidence="1">Belongs to the IUNH family.</text>
</comment>
<dbReference type="AlphaFoldDB" id="A0A9P7H330"/>
<evidence type="ECO:0000313" key="9">
    <source>
        <dbReference type="Proteomes" id="UP000782241"/>
    </source>
</evidence>
<keyword evidence="2" id="KW-0378">Hydrolase</keyword>
<accession>A0A9P7H330</accession>
<dbReference type="PANTHER" id="PTHR12304:SF56">
    <property type="entry name" value="HYDROLASE, PUTATIVE (AFU_ORTHOLOGUE AFUA_1G11790)-RELATED"/>
    <property type="match status" value="1"/>
</dbReference>
<reference evidence="8" key="1">
    <citation type="submission" date="2021-04" db="EMBL/GenBank/DDBJ databases">
        <title>Draft genome of Fusarium avenaceum strain F156N33, isolated from an atmospheric sample in Virginia.</title>
        <authorList>
            <person name="Yang S."/>
            <person name="Vinatzer B.A."/>
            <person name="Coleman J."/>
        </authorList>
    </citation>
    <scope>NUCLEOTIDE SEQUENCE</scope>
    <source>
        <strain evidence="8">F156N33</strain>
    </source>
</reference>
<keyword evidence="9" id="KW-1185">Reference proteome</keyword>
<name>A0A9P7H330_9HYPO</name>
<dbReference type="GO" id="GO:0005829">
    <property type="term" value="C:cytosol"/>
    <property type="evidence" value="ECO:0007669"/>
    <property type="project" value="TreeGrafter"/>
</dbReference>
<dbReference type="Pfam" id="PF01156">
    <property type="entry name" value="IU_nuc_hydro"/>
    <property type="match status" value="1"/>
</dbReference>
<dbReference type="InterPro" id="IPR023186">
    <property type="entry name" value="IUNH"/>
</dbReference>
<evidence type="ECO:0000256" key="5">
    <source>
        <dbReference type="SAM" id="Phobius"/>
    </source>
</evidence>
<feature type="transmembrane region" description="Helical" evidence="5">
    <location>
        <begin position="24"/>
        <end position="46"/>
    </location>
</feature>
<dbReference type="SUPFAM" id="SSF51197">
    <property type="entry name" value="Clavaminate synthase-like"/>
    <property type="match status" value="1"/>
</dbReference>
<evidence type="ECO:0000256" key="4">
    <source>
        <dbReference type="ARBA" id="ARBA00023295"/>
    </source>
</evidence>
<dbReference type="PANTHER" id="PTHR12304">
    <property type="entry name" value="INOSINE-URIDINE PREFERRING NUCLEOSIDE HYDROLASE"/>
    <property type="match status" value="1"/>
</dbReference>
<gene>
    <name evidence="8" type="ORF">KAF25_005496</name>
</gene>
<dbReference type="Gene3D" id="3.60.130.10">
    <property type="entry name" value="Clavaminate synthase-like"/>
    <property type="match status" value="1"/>
</dbReference>
<feature type="transmembrane region" description="Helical" evidence="5">
    <location>
        <begin position="586"/>
        <end position="605"/>
    </location>
</feature>
<comment type="caution">
    <text evidence="8">The sequence shown here is derived from an EMBL/GenBank/DDBJ whole genome shotgun (WGS) entry which is preliminary data.</text>
</comment>
<dbReference type="EMBL" id="JAGPUO010000007">
    <property type="protein sequence ID" value="KAG5661374.1"/>
    <property type="molecule type" value="Genomic_DNA"/>
</dbReference>